<organism evidence="3 4">
    <name type="scientific">Paramecium tetraurelia</name>
    <dbReference type="NCBI Taxonomy" id="5888"/>
    <lineage>
        <taxon>Eukaryota</taxon>
        <taxon>Sar</taxon>
        <taxon>Alveolata</taxon>
        <taxon>Ciliophora</taxon>
        <taxon>Intramacronucleata</taxon>
        <taxon>Oligohymenophorea</taxon>
        <taxon>Peniculida</taxon>
        <taxon>Parameciidae</taxon>
        <taxon>Paramecium</taxon>
    </lineage>
</organism>
<proteinExistence type="predicted"/>
<dbReference type="InParanoid" id="A0CIB1"/>
<evidence type="ECO:0000259" key="2">
    <source>
        <dbReference type="PROSITE" id="PS50109"/>
    </source>
</evidence>
<dbReference type="InterPro" id="IPR036890">
    <property type="entry name" value="HATPase_C_sf"/>
</dbReference>
<accession>A0CIB1</accession>
<dbReference type="OrthoDB" id="60033at2759"/>
<dbReference type="SUPFAM" id="SSF55874">
    <property type="entry name" value="ATPase domain of HSP90 chaperone/DNA topoisomerase II/histidine kinase"/>
    <property type="match status" value="1"/>
</dbReference>
<dbReference type="RefSeq" id="XP_001437925.1">
    <property type="nucleotide sequence ID" value="XM_001437888.1"/>
</dbReference>
<dbReference type="STRING" id="5888.A0CIB1"/>
<dbReference type="HOGENOM" id="CLU_1191881_0_0_1"/>
<dbReference type="GeneID" id="5023710"/>
<dbReference type="PROSITE" id="PS50109">
    <property type="entry name" value="HIS_KIN"/>
    <property type="match status" value="1"/>
</dbReference>
<evidence type="ECO:0000313" key="4">
    <source>
        <dbReference type="Proteomes" id="UP000000600"/>
    </source>
</evidence>
<name>A0CIB1_PARTE</name>
<dbReference type="Pfam" id="PF02518">
    <property type="entry name" value="HATPase_c"/>
    <property type="match status" value="1"/>
</dbReference>
<dbReference type="InterPro" id="IPR003594">
    <property type="entry name" value="HATPase_dom"/>
</dbReference>
<feature type="domain" description="Histidine kinase" evidence="2">
    <location>
        <begin position="61"/>
        <end position="230"/>
    </location>
</feature>
<evidence type="ECO:0000256" key="1">
    <source>
        <dbReference type="ARBA" id="ARBA00022553"/>
    </source>
</evidence>
<dbReference type="AlphaFoldDB" id="A0CIB1"/>
<reference evidence="3 4" key="1">
    <citation type="journal article" date="2006" name="Nature">
        <title>Global trends of whole-genome duplications revealed by the ciliate Paramecium tetraurelia.</title>
        <authorList>
            <consortium name="Genoscope"/>
            <person name="Aury J.-M."/>
            <person name="Jaillon O."/>
            <person name="Duret L."/>
            <person name="Noel B."/>
            <person name="Jubin C."/>
            <person name="Porcel B.M."/>
            <person name="Segurens B."/>
            <person name="Daubin V."/>
            <person name="Anthouard V."/>
            <person name="Aiach N."/>
            <person name="Arnaiz O."/>
            <person name="Billaut A."/>
            <person name="Beisson J."/>
            <person name="Blanc I."/>
            <person name="Bouhouche K."/>
            <person name="Camara F."/>
            <person name="Duharcourt S."/>
            <person name="Guigo R."/>
            <person name="Gogendeau D."/>
            <person name="Katinka M."/>
            <person name="Keller A.-M."/>
            <person name="Kissmehl R."/>
            <person name="Klotz C."/>
            <person name="Koll F."/>
            <person name="Le Moue A."/>
            <person name="Lepere C."/>
            <person name="Malinsky S."/>
            <person name="Nowacki M."/>
            <person name="Nowak J.K."/>
            <person name="Plattner H."/>
            <person name="Poulain J."/>
            <person name="Ruiz F."/>
            <person name="Serrano V."/>
            <person name="Zagulski M."/>
            <person name="Dessen P."/>
            <person name="Betermier M."/>
            <person name="Weissenbach J."/>
            <person name="Scarpelli C."/>
            <person name="Schachter V."/>
            <person name="Sperling L."/>
            <person name="Meyer E."/>
            <person name="Cohen J."/>
            <person name="Wincker P."/>
        </authorList>
    </citation>
    <scope>NUCLEOTIDE SEQUENCE [LARGE SCALE GENOMIC DNA]</scope>
    <source>
        <strain evidence="3 4">Stock d4-2</strain>
    </source>
</reference>
<sequence>MKYCSQIILQVILHLHYTKILRLDLDFVIQIFQSLLFFINSNQHQRHYCKSEITQNRTIFQKGVEIKTYYDIPSYQIHSDPNRIKQIIMTFLSNSFKFTEQGNFIISVQTLNADKSQHIKRSNTPQIIQYQKNITRKILQGKYYENFINKLVYTISVEDTGCGIPDNIKPQLFNLFATFSNQKIENKSGIGIGLMVCKNLVGLLVPSENIDLWSEQNVGTMMTCQIYAKLQDN</sequence>
<dbReference type="eggNOG" id="KOG0519">
    <property type="taxonomic scope" value="Eukaryota"/>
</dbReference>
<dbReference type="InterPro" id="IPR005467">
    <property type="entry name" value="His_kinase_dom"/>
</dbReference>
<keyword evidence="1" id="KW-0597">Phosphoprotein</keyword>
<dbReference type="EMBL" id="CT868085">
    <property type="protein sequence ID" value="CAK70528.1"/>
    <property type="molecule type" value="Genomic_DNA"/>
</dbReference>
<dbReference type="Proteomes" id="UP000000600">
    <property type="component" value="Unassembled WGS sequence"/>
</dbReference>
<dbReference type="Gene3D" id="3.30.565.10">
    <property type="entry name" value="Histidine kinase-like ATPase, C-terminal domain"/>
    <property type="match status" value="1"/>
</dbReference>
<dbReference type="PANTHER" id="PTHR43719">
    <property type="entry name" value="TWO-COMPONENT HISTIDINE KINASE"/>
    <property type="match status" value="1"/>
</dbReference>
<protein>
    <recommendedName>
        <fullName evidence="2">Histidine kinase domain-containing protein</fullName>
    </recommendedName>
</protein>
<dbReference type="KEGG" id="ptm:GSPATT00007663001"/>
<evidence type="ECO:0000313" key="3">
    <source>
        <dbReference type="EMBL" id="CAK70528.1"/>
    </source>
</evidence>
<dbReference type="PANTHER" id="PTHR43719:SF28">
    <property type="entry name" value="PEROXIDE STRESS-ACTIVATED HISTIDINE KINASE MAK1-RELATED"/>
    <property type="match status" value="1"/>
</dbReference>
<dbReference type="InterPro" id="IPR050956">
    <property type="entry name" value="2C_system_His_kinase"/>
</dbReference>
<gene>
    <name evidence="3" type="ORF">GSPATT00007663001</name>
</gene>
<keyword evidence="4" id="KW-1185">Reference proteome</keyword>
<dbReference type="SMART" id="SM00387">
    <property type="entry name" value="HATPase_c"/>
    <property type="match status" value="1"/>
</dbReference>